<evidence type="ECO:0000256" key="4">
    <source>
        <dbReference type="ARBA" id="ARBA00022475"/>
    </source>
</evidence>
<keyword evidence="5 9" id="KW-0169">Cobalamin biosynthesis</keyword>
<keyword evidence="4 9" id="KW-1003">Cell membrane</keyword>
<dbReference type="GO" id="GO:0005886">
    <property type="term" value="C:plasma membrane"/>
    <property type="evidence" value="ECO:0007669"/>
    <property type="project" value="UniProtKB-SubCell"/>
</dbReference>
<evidence type="ECO:0000256" key="9">
    <source>
        <dbReference type="HAMAP-Rule" id="MF_00024"/>
    </source>
</evidence>
<keyword evidence="7 9" id="KW-1133">Transmembrane helix</keyword>
<evidence type="ECO:0000313" key="11">
    <source>
        <dbReference type="Proteomes" id="UP001139263"/>
    </source>
</evidence>
<dbReference type="InterPro" id="IPR004485">
    <property type="entry name" value="Cobalamin_biosynth_CobD/CbiB"/>
</dbReference>
<dbReference type="EMBL" id="JALBUF010000001">
    <property type="protein sequence ID" value="MCI0182111.1"/>
    <property type="molecule type" value="Genomic_DNA"/>
</dbReference>
<comment type="caution">
    <text evidence="10">The sequence shown here is derived from an EMBL/GenBank/DDBJ whole genome shotgun (WGS) entry which is preliminary data.</text>
</comment>
<gene>
    <name evidence="10" type="primary">cobD_2</name>
    <name evidence="9" type="synonym">cobD</name>
    <name evidence="10" type="ORF">MM817_00367</name>
</gene>
<dbReference type="NCBIfam" id="TIGR00380">
    <property type="entry name" value="cobal_cbiB"/>
    <property type="match status" value="1"/>
</dbReference>
<dbReference type="GO" id="GO:0009236">
    <property type="term" value="P:cobalamin biosynthetic process"/>
    <property type="evidence" value="ECO:0007669"/>
    <property type="project" value="UniProtKB-UniRule"/>
</dbReference>
<feature type="transmembrane region" description="Helical" evidence="9">
    <location>
        <begin position="158"/>
        <end position="180"/>
    </location>
</feature>
<dbReference type="GO" id="GO:0048472">
    <property type="term" value="F:threonine-phosphate decarboxylase activity"/>
    <property type="evidence" value="ECO:0007669"/>
    <property type="project" value="InterPro"/>
</dbReference>
<evidence type="ECO:0000256" key="2">
    <source>
        <dbReference type="ARBA" id="ARBA00004953"/>
    </source>
</evidence>
<name>A0A9X2AD96_9BACL</name>
<comment type="similarity">
    <text evidence="3 9">Belongs to the CobD/CbiB family.</text>
</comment>
<reference evidence="10" key="1">
    <citation type="submission" date="2022-03" db="EMBL/GenBank/DDBJ databases">
        <title>Draft Genome Sequence of Firmicute Strain S0AB, a Heterotrophic Iron/Sulfur-Oxidizing Extreme Acidophile.</title>
        <authorList>
            <person name="Vergara E."/>
            <person name="Pakostova E."/>
            <person name="Johnson D.B."/>
            <person name="Holmes D.S."/>
        </authorList>
    </citation>
    <scope>NUCLEOTIDE SEQUENCE</scope>
    <source>
        <strain evidence="10">S0AB</strain>
    </source>
</reference>
<proteinExistence type="inferred from homology"/>
<keyword evidence="11" id="KW-1185">Reference proteome</keyword>
<evidence type="ECO:0000256" key="7">
    <source>
        <dbReference type="ARBA" id="ARBA00022989"/>
    </source>
</evidence>
<keyword evidence="8 9" id="KW-0472">Membrane</keyword>
<comment type="subcellular location">
    <subcellularLocation>
        <location evidence="1 9">Cell membrane</location>
        <topology evidence="1 9">Multi-pass membrane protein</topology>
    </subcellularLocation>
</comment>
<dbReference type="RefSeq" id="WP_241711728.1">
    <property type="nucleotide sequence ID" value="NZ_JALBUF010000001.1"/>
</dbReference>
<dbReference type="Proteomes" id="UP001139263">
    <property type="component" value="Unassembled WGS sequence"/>
</dbReference>
<keyword evidence="6 9" id="KW-0812">Transmembrane</keyword>
<dbReference type="PANTHER" id="PTHR34308">
    <property type="entry name" value="COBALAMIN BIOSYNTHESIS PROTEIN CBIB"/>
    <property type="match status" value="1"/>
</dbReference>
<dbReference type="GO" id="GO:0015420">
    <property type="term" value="F:ABC-type vitamin B12 transporter activity"/>
    <property type="evidence" value="ECO:0007669"/>
    <property type="project" value="UniProtKB-UniRule"/>
</dbReference>
<sequence>MTPMIPLHFEAAIGGLLIDTVVGDPTFFTHPVIWIARLAHFIEHKLYAQTSSALSKRIRGTILAFAVLAIVYTATAYFIWLAHLVNPWLGIALNVWLLSTTIAAKGLDQAGKRVLRPLQEGNLSDARMYTGYIVSRETDHLDEPELVRATVETIAENIVDAVVSPLFFGILGGAPLALLYRAANTLDSLFGYKNDRYLDFGYASARIDDVLNMIPARITLILLALAALFLHSTPAKVIRMVHRDAKKHPSPNSGIPESACAAILGVRLGGENRYHGSTHFRAYLGDPIRPLNQQTIIGVTHILWTTVILLFAICFIGMII</sequence>
<dbReference type="HAMAP" id="MF_00024">
    <property type="entry name" value="CobD_CbiB"/>
    <property type="match status" value="1"/>
</dbReference>
<dbReference type="AlphaFoldDB" id="A0A9X2AD96"/>
<organism evidence="10 11">
    <name type="scientific">Sulfoacidibacillus ferrooxidans</name>
    <dbReference type="NCBI Taxonomy" id="2005001"/>
    <lineage>
        <taxon>Bacteria</taxon>
        <taxon>Bacillati</taxon>
        <taxon>Bacillota</taxon>
        <taxon>Bacilli</taxon>
        <taxon>Bacillales</taxon>
        <taxon>Alicyclobacillaceae</taxon>
        <taxon>Sulfoacidibacillus</taxon>
    </lineage>
</organism>
<feature type="transmembrane region" description="Helical" evidence="9">
    <location>
        <begin position="210"/>
        <end position="230"/>
    </location>
</feature>
<feature type="transmembrane region" description="Helical" evidence="9">
    <location>
        <begin position="88"/>
        <end position="107"/>
    </location>
</feature>
<feature type="transmembrane region" description="Helical" evidence="9">
    <location>
        <begin position="296"/>
        <end position="319"/>
    </location>
</feature>
<comment type="function">
    <text evidence="9">Converts cobyric acid to cobinamide by the addition of aminopropanol on the F carboxylic group.</text>
</comment>
<accession>A0A9X2AD96</accession>
<evidence type="ECO:0000256" key="6">
    <source>
        <dbReference type="ARBA" id="ARBA00022692"/>
    </source>
</evidence>
<evidence type="ECO:0000256" key="3">
    <source>
        <dbReference type="ARBA" id="ARBA00006263"/>
    </source>
</evidence>
<dbReference type="PANTHER" id="PTHR34308:SF1">
    <property type="entry name" value="COBALAMIN BIOSYNTHESIS PROTEIN CBIB"/>
    <property type="match status" value="1"/>
</dbReference>
<dbReference type="Pfam" id="PF03186">
    <property type="entry name" value="CobD_Cbib"/>
    <property type="match status" value="1"/>
</dbReference>
<evidence type="ECO:0000256" key="8">
    <source>
        <dbReference type="ARBA" id="ARBA00023136"/>
    </source>
</evidence>
<feature type="transmembrane region" description="Helical" evidence="9">
    <location>
        <begin position="62"/>
        <end position="82"/>
    </location>
</feature>
<evidence type="ECO:0000256" key="1">
    <source>
        <dbReference type="ARBA" id="ARBA00004651"/>
    </source>
</evidence>
<comment type="pathway">
    <text evidence="2 9">Cofactor biosynthesis; adenosylcobalamin biosynthesis.</text>
</comment>
<evidence type="ECO:0000256" key="5">
    <source>
        <dbReference type="ARBA" id="ARBA00022573"/>
    </source>
</evidence>
<evidence type="ECO:0000313" key="10">
    <source>
        <dbReference type="EMBL" id="MCI0182111.1"/>
    </source>
</evidence>
<protein>
    <recommendedName>
        <fullName evidence="9">Cobalamin biosynthesis protein CobD</fullName>
    </recommendedName>
</protein>